<proteinExistence type="predicted"/>
<dbReference type="Gene3D" id="1.20.890.10">
    <property type="entry name" value="cAMP-dependent protein kinase regulatory subunit, dimerization-anchoring domain"/>
    <property type="match status" value="1"/>
</dbReference>
<comment type="caution">
    <text evidence="2">The sequence shown here is derived from an EMBL/GenBank/DDBJ whole genome shotgun (WGS) entry which is preliminary data.</text>
</comment>
<reference evidence="3" key="1">
    <citation type="journal article" date="2021" name="Microbiol. Resour. Announc.">
        <title>LGAAP: Leishmaniinae Genome Assembly and Annotation Pipeline.</title>
        <authorList>
            <person name="Almutairi H."/>
            <person name="Urbaniak M.D."/>
            <person name="Bates M.D."/>
            <person name="Jariyapan N."/>
            <person name="Kwakye-Nuako G."/>
            <person name="Thomaz-Soccol V."/>
            <person name="Al-Salem W.S."/>
            <person name="Dillon R.J."/>
            <person name="Bates P.A."/>
            <person name="Gatherer D."/>
        </authorList>
    </citation>
    <scope>NUCLEOTIDE SEQUENCE [LARGE SCALE GENOMIC DNA]</scope>
</reference>
<dbReference type="Proteomes" id="UP000674143">
    <property type="component" value="Unassembled WGS sequence"/>
</dbReference>
<organism evidence="2 3">
    <name type="scientific">Leishmania orientalis</name>
    <dbReference type="NCBI Taxonomy" id="2249476"/>
    <lineage>
        <taxon>Eukaryota</taxon>
        <taxon>Discoba</taxon>
        <taxon>Euglenozoa</taxon>
        <taxon>Kinetoplastea</taxon>
        <taxon>Metakinetoplastina</taxon>
        <taxon>Trypanosomatida</taxon>
        <taxon>Trypanosomatidae</taxon>
        <taxon>Leishmaniinae</taxon>
        <taxon>Leishmania</taxon>
    </lineage>
</organism>
<evidence type="ECO:0008006" key="4">
    <source>
        <dbReference type="Google" id="ProtNLM"/>
    </source>
</evidence>
<reference evidence="3" key="2">
    <citation type="journal article" date="2021" name="Sci. Data">
        <title>Chromosome-scale genome sequencing, assembly and annotation of six genomes from subfamily Leishmaniinae.</title>
        <authorList>
            <person name="Almutairi H."/>
            <person name="Urbaniak M.D."/>
            <person name="Bates M.D."/>
            <person name="Jariyapan N."/>
            <person name="Kwakye-Nuako G."/>
            <person name="Thomaz Soccol V."/>
            <person name="Al-Salem W.S."/>
            <person name="Dillon R.J."/>
            <person name="Bates P.A."/>
            <person name="Gatherer D."/>
        </authorList>
    </citation>
    <scope>NUCLEOTIDE SEQUENCE [LARGE SCALE GENOMIC DNA]</scope>
</reference>
<dbReference type="GeneID" id="92357213"/>
<dbReference type="AlphaFoldDB" id="A0A836GIK6"/>
<protein>
    <recommendedName>
        <fullName evidence="4">RIIa domain-containing protein</fullName>
    </recommendedName>
</protein>
<gene>
    <name evidence="2" type="ORF">LSCM4_01218</name>
</gene>
<dbReference type="KEGG" id="loi:92357213"/>
<feature type="compositionally biased region" description="Low complexity" evidence="1">
    <location>
        <begin position="86"/>
        <end position="98"/>
    </location>
</feature>
<dbReference type="EMBL" id="JAFHLR010000035">
    <property type="protein sequence ID" value="KAG5466080.1"/>
    <property type="molecule type" value="Genomic_DNA"/>
</dbReference>
<sequence>MPFGPSVRSNLECTTAPTATEVGVNGAGAVSGVTTAAASSPSAVPAGGVVRSCGTTHNLPRATLQRMGSSRGCLDGATTAPRGYNTSAPATPTAADSAKGAPHISPAPQPSSPSCVHAPGARHASEGKTSAGTLPALTLATPPCASSAPNDIGASVSITTSSPSSTVALPRVCPRRTSNISMELTEDEGGYSNKPTSRWASLGRPNGTSSPTVTRRAVAQLPSLSTTDSGQRPPVGADVATVAGTSSSHRVEASSSCSVSPSHREHESYFRENNIPSLFNELSEALLDAQPEDPVLFMKEWLQRRRDTIAQ</sequence>
<feature type="region of interest" description="Disordered" evidence="1">
    <location>
        <begin position="60"/>
        <end position="129"/>
    </location>
</feature>
<evidence type="ECO:0000256" key="1">
    <source>
        <dbReference type="SAM" id="MobiDB-lite"/>
    </source>
</evidence>
<name>A0A836GIK6_9TRYP</name>
<evidence type="ECO:0000313" key="3">
    <source>
        <dbReference type="Proteomes" id="UP000674143"/>
    </source>
</evidence>
<keyword evidence="3" id="KW-1185">Reference proteome</keyword>
<feature type="region of interest" description="Disordered" evidence="1">
    <location>
        <begin position="244"/>
        <end position="265"/>
    </location>
</feature>
<feature type="region of interest" description="Disordered" evidence="1">
    <location>
        <begin position="178"/>
        <end position="213"/>
    </location>
</feature>
<dbReference type="CDD" id="cd22961">
    <property type="entry name" value="DD_TEX55-like"/>
    <property type="match status" value="1"/>
</dbReference>
<dbReference type="SUPFAM" id="SSF47391">
    <property type="entry name" value="Dimerization-anchoring domain of cAMP-dependent PK regulatory subunit"/>
    <property type="match status" value="1"/>
</dbReference>
<dbReference type="RefSeq" id="XP_067058970.1">
    <property type="nucleotide sequence ID" value="XM_067203279.1"/>
</dbReference>
<evidence type="ECO:0000313" key="2">
    <source>
        <dbReference type="EMBL" id="KAG5466080.1"/>
    </source>
</evidence>
<dbReference type="SMR" id="A0A836GIK6"/>
<accession>A0A836GIK6</accession>